<reference evidence="1 2" key="1">
    <citation type="submission" date="2019-03" db="EMBL/GenBank/DDBJ databases">
        <title>Draft genome sequences of novel Actinobacteria.</title>
        <authorList>
            <person name="Sahin N."/>
            <person name="Ay H."/>
            <person name="Saygin H."/>
        </authorList>
    </citation>
    <scope>NUCLEOTIDE SEQUENCE [LARGE SCALE GENOMIC DNA]</scope>
    <source>
        <strain evidence="1 2">16K404</strain>
    </source>
</reference>
<dbReference type="OrthoDB" id="4233886at2"/>
<evidence type="ECO:0000313" key="1">
    <source>
        <dbReference type="EMBL" id="TDC92358.1"/>
    </source>
</evidence>
<dbReference type="EMBL" id="SMKV01000014">
    <property type="protein sequence ID" value="TDC92358.1"/>
    <property type="molecule type" value="Genomic_DNA"/>
</dbReference>
<dbReference type="Proteomes" id="UP000294744">
    <property type="component" value="Unassembled WGS sequence"/>
</dbReference>
<dbReference type="InterPro" id="IPR018963">
    <property type="entry name" value="Mycophage_D29_Gp19"/>
</dbReference>
<dbReference type="Pfam" id="PF09355">
    <property type="entry name" value="Phage_Gp19"/>
    <property type="match status" value="1"/>
</dbReference>
<sequence length="125" mass="13643">MPVATAQDVALRLGRDLDEAEVPQVAALLSDAETLILTRLPDLYARIEHGLLATEVVVLVEATAVIRVLRNPEGIRSQTADAYSVSYDTRAASGKLDLAPQEWRLLGVRTGLSVLRPFLPPAAWW</sequence>
<evidence type="ECO:0000313" key="2">
    <source>
        <dbReference type="Proteomes" id="UP000294744"/>
    </source>
</evidence>
<name>A0A4R4UK54_9PSEU</name>
<comment type="caution">
    <text evidence="1">The sequence shown here is derived from an EMBL/GenBank/DDBJ whole genome shotgun (WGS) entry which is preliminary data.</text>
</comment>
<organism evidence="1 2">
    <name type="scientific">Saccharopolyspora aridisoli</name>
    <dbReference type="NCBI Taxonomy" id="2530385"/>
    <lineage>
        <taxon>Bacteria</taxon>
        <taxon>Bacillati</taxon>
        <taxon>Actinomycetota</taxon>
        <taxon>Actinomycetes</taxon>
        <taxon>Pseudonocardiales</taxon>
        <taxon>Pseudonocardiaceae</taxon>
        <taxon>Saccharopolyspora</taxon>
    </lineage>
</organism>
<accession>A0A4R4UK54</accession>
<keyword evidence="2" id="KW-1185">Reference proteome</keyword>
<protein>
    <recommendedName>
        <fullName evidence="3">Phage gp6-like head-tail connector protein</fullName>
    </recommendedName>
</protein>
<proteinExistence type="predicted"/>
<gene>
    <name evidence="1" type="ORF">E1161_13370</name>
</gene>
<evidence type="ECO:0008006" key="3">
    <source>
        <dbReference type="Google" id="ProtNLM"/>
    </source>
</evidence>
<dbReference type="AlphaFoldDB" id="A0A4R4UK54"/>